<dbReference type="RefSeq" id="WP_184382241.1">
    <property type="nucleotide sequence ID" value="NZ_JACIDJ010000001.1"/>
</dbReference>
<keyword evidence="1" id="KW-0472">Membrane</keyword>
<evidence type="ECO:0000313" key="3">
    <source>
        <dbReference type="Proteomes" id="UP000553193"/>
    </source>
</evidence>
<evidence type="ECO:0008006" key="4">
    <source>
        <dbReference type="Google" id="ProtNLM"/>
    </source>
</evidence>
<accession>A0A840AAY9</accession>
<name>A0A840AAY9_9PROT</name>
<evidence type="ECO:0000313" key="2">
    <source>
        <dbReference type="EMBL" id="MBB3897315.1"/>
    </source>
</evidence>
<dbReference type="Proteomes" id="UP000553193">
    <property type="component" value="Unassembled WGS sequence"/>
</dbReference>
<gene>
    <name evidence="2" type="ORF">GGQ83_000741</name>
</gene>
<protein>
    <recommendedName>
        <fullName evidence="4">Tripartite tricarboxylate transporter TctB family protein</fullName>
    </recommendedName>
</protein>
<keyword evidence="1" id="KW-1133">Transmembrane helix</keyword>
<proteinExistence type="predicted"/>
<reference evidence="2 3" key="1">
    <citation type="submission" date="2020-08" db="EMBL/GenBank/DDBJ databases">
        <title>Genomic Encyclopedia of Type Strains, Phase IV (KMG-IV): sequencing the most valuable type-strain genomes for metagenomic binning, comparative biology and taxonomic classification.</title>
        <authorList>
            <person name="Goeker M."/>
        </authorList>
    </citation>
    <scope>NUCLEOTIDE SEQUENCE [LARGE SCALE GENOMIC DNA]</scope>
    <source>
        <strain evidence="2 3">DSM 19979</strain>
    </source>
</reference>
<dbReference type="AlphaFoldDB" id="A0A840AAY9"/>
<sequence>MPMLAFVGLTGIGAFVTFAAFFTGPNPVGNWSRRNLVSLFGAIIVSAFVYLVSPSVLPFFGIGYNAVGIAIVAGMLVLTLAPDLRFIALISASVAVFGLLLEQIGFFAALTGTILLSCAAEREHFRKPLGVLGLIVFMLALCWWVFILQLDIRVHLWPTI</sequence>
<dbReference type="EMBL" id="JACIDJ010000001">
    <property type="protein sequence ID" value="MBB3897315.1"/>
    <property type="molecule type" value="Genomic_DNA"/>
</dbReference>
<feature type="transmembrane region" description="Helical" evidence="1">
    <location>
        <begin position="35"/>
        <end position="52"/>
    </location>
</feature>
<keyword evidence="1" id="KW-0812">Transmembrane</keyword>
<evidence type="ECO:0000256" key="1">
    <source>
        <dbReference type="SAM" id="Phobius"/>
    </source>
</evidence>
<organism evidence="2 3">
    <name type="scientific">Roseococcus suduntuyensis</name>
    <dbReference type="NCBI Taxonomy" id="455361"/>
    <lineage>
        <taxon>Bacteria</taxon>
        <taxon>Pseudomonadati</taxon>
        <taxon>Pseudomonadota</taxon>
        <taxon>Alphaproteobacteria</taxon>
        <taxon>Acetobacterales</taxon>
        <taxon>Roseomonadaceae</taxon>
        <taxon>Roseococcus</taxon>
    </lineage>
</organism>
<keyword evidence="3" id="KW-1185">Reference proteome</keyword>
<feature type="transmembrane region" description="Helical" evidence="1">
    <location>
        <begin position="86"/>
        <end position="117"/>
    </location>
</feature>
<feature type="transmembrane region" description="Helical" evidence="1">
    <location>
        <begin position="59"/>
        <end position="80"/>
    </location>
</feature>
<comment type="caution">
    <text evidence="2">The sequence shown here is derived from an EMBL/GenBank/DDBJ whole genome shotgun (WGS) entry which is preliminary data.</text>
</comment>
<feature type="transmembrane region" description="Helical" evidence="1">
    <location>
        <begin position="129"/>
        <end position="150"/>
    </location>
</feature>